<accession>A0ABS3UUH5</accession>
<reference evidence="1 2" key="1">
    <citation type="submission" date="2021-03" db="EMBL/GenBank/DDBJ databases">
        <title>Actinoplanes flavus sp. nov., a novel actinomycete isolated from Coconut Palm rhizosphere soil.</title>
        <authorList>
            <person name="Luo X."/>
        </authorList>
    </citation>
    <scope>NUCLEOTIDE SEQUENCE [LARGE SCALE GENOMIC DNA]</scope>
    <source>
        <strain evidence="1 2">NEAU-H7</strain>
    </source>
</reference>
<protein>
    <submittedName>
        <fullName evidence="1">Uncharacterized protein</fullName>
    </submittedName>
</protein>
<proteinExistence type="predicted"/>
<comment type="caution">
    <text evidence="1">The sequence shown here is derived from an EMBL/GenBank/DDBJ whole genome shotgun (WGS) entry which is preliminary data.</text>
</comment>
<gene>
    <name evidence="1" type="ORF">J5X75_32350</name>
</gene>
<organism evidence="1 2">
    <name type="scientific">Actinoplanes flavus</name>
    <dbReference type="NCBI Taxonomy" id="2820290"/>
    <lineage>
        <taxon>Bacteria</taxon>
        <taxon>Bacillati</taxon>
        <taxon>Actinomycetota</taxon>
        <taxon>Actinomycetes</taxon>
        <taxon>Micromonosporales</taxon>
        <taxon>Micromonosporaceae</taxon>
        <taxon>Actinoplanes</taxon>
    </lineage>
</organism>
<evidence type="ECO:0000313" key="1">
    <source>
        <dbReference type="EMBL" id="MBO3742207.1"/>
    </source>
</evidence>
<dbReference type="Proteomes" id="UP000679690">
    <property type="component" value="Unassembled WGS sequence"/>
</dbReference>
<evidence type="ECO:0000313" key="2">
    <source>
        <dbReference type="Proteomes" id="UP000679690"/>
    </source>
</evidence>
<keyword evidence="2" id="KW-1185">Reference proteome</keyword>
<name>A0ABS3UUH5_9ACTN</name>
<dbReference type="EMBL" id="JAGFNS010000026">
    <property type="protein sequence ID" value="MBO3742207.1"/>
    <property type="molecule type" value="Genomic_DNA"/>
</dbReference>
<dbReference type="RefSeq" id="WP_208471399.1">
    <property type="nucleotide sequence ID" value="NZ_JAGFNS010000026.1"/>
</dbReference>
<sequence length="525" mass="57779">MDIAHLGPRLAPLAPALDGIHQYNDALRRIRTEPRGPGTPQVLLVDNRRDHASNVARLAELHQPAHGRIVVRPTPGGSSRPIMGLDLLTALGINPELLRKKGGQLNSQSWRLAQAWMHGHGVTELLVDRAHDLPAEIVADLAGLAAAAGARLWLVWSADTSAEKVLTALADTDRSVALLYLPDFHELLEPVTAPYRRQRAPGPGDDTAPLPALPAADFTTFRAACHRLLSRRDFARVDGLYCHTADTVDQWIRHRLPDSGPPALDDIAGPLAAWLRDVHLGPHPAPLALLRLRATQAALFGHGLLLRWNPARLGPDPAGRLPGTLTEQTVTNLTALPRTDHAAVTALSLHLNKGAAYLNCWQIGDLSDDADMLHPRPSHVHRHPVYASEPVYQDELADVGVDEQPCTQPVILPPYTRPILAAHRAYRLAEGATPADDLFWYLTASRTRPDSAILREAVILSCRRLNLDPPWMHRSPCRNGADTGLRPRIHGWLAERGLTLHELDRDLAQQITDRHTRWIRPAAHQ</sequence>